<evidence type="ECO:0000256" key="4">
    <source>
        <dbReference type="ARBA" id="ARBA00023136"/>
    </source>
</evidence>
<evidence type="ECO:0000256" key="2">
    <source>
        <dbReference type="ARBA" id="ARBA00022692"/>
    </source>
</evidence>
<keyword evidence="4 5" id="KW-0472">Membrane</keyword>
<evidence type="ECO:0000256" key="3">
    <source>
        <dbReference type="ARBA" id="ARBA00022989"/>
    </source>
</evidence>
<dbReference type="Proteomes" id="UP000198607">
    <property type="component" value="Unassembled WGS sequence"/>
</dbReference>
<sequence length="152" mass="16601">MTLELKLPPPAVSLICGAGMWLGARAVPTLNIDWPGLGALAVLLALAGFGIDLAGLLAFRRQRTTVNPLSPHAASALVCTGIYRISRNPMYLGQVVFLAAWAAWLGNPIALIGLPACAAYLTRFQILPEERILAEKFGETYADYRRRVRRWI</sequence>
<dbReference type="PANTHER" id="PTHR12714:SF24">
    <property type="entry name" value="SLR1182 PROTEIN"/>
    <property type="match status" value="1"/>
</dbReference>
<keyword evidence="7" id="KW-1185">Reference proteome</keyword>
<accession>A0A1G8GAV1</accession>
<feature type="transmembrane region" description="Helical" evidence="5">
    <location>
        <begin position="98"/>
        <end position="121"/>
    </location>
</feature>
<dbReference type="PANTHER" id="PTHR12714">
    <property type="entry name" value="PROTEIN-S ISOPRENYLCYSTEINE O-METHYLTRANSFERASE"/>
    <property type="match status" value="1"/>
</dbReference>
<evidence type="ECO:0000256" key="5">
    <source>
        <dbReference type="SAM" id="Phobius"/>
    </source>
</evidence>
<dbReference type="GO" id="GO:0008168">
    <property type="term" value="F:methyltransferase activity"/>
    <property type="evidence" value="ECO:0007669"/>
    <property type="project" value="UniProtKB-KW"/>
</dbReference>
<name>A0A1G8GAV1_9RHOO</name>
<protein>
    <submittedName>
        <fullName evidence="6">Protein-S-isoprenylcysteine O-methyltransferase Ste14</fullName>
    </submittedName>
</protein>
<dbReference type="GO" id="GO:0032259">
    <property type="term" value="P:methylation"/>
    <property type="evidence" value="ECO:0007669"/>
    <property type="project" value="UniProtKB-KW"/>
</dbReference>
<dbReference type="Pfam" id="PF04191">
    <property type="entry name" value="PEMT"/>
    <property type="match status" value="1"/>
</dbReference>
<evidence type="ECO:0000256" key="1">
    <source>
        <dbReference type="ARBA" id="ARBA00004127"/>
    </source>
</evidence>
<feature type="transmembrane region" description="Helical" evidence="5">
    <location>
        <begin position="36"/>
        <end position="57"/>
    </location>
</feature>
<dbReference type="EMBL" id="FNCY01000010">
    <property type="protein sequence ID" value="SDH91532.1"/>
    <property type="molecule type" value="Genomic_DNA"/>
</dbReference>
<reference evidence="6 7" key="1">
    <citation type="submission" date="2016-10" db="EMBL/GenBank/DDBJ databases">
        <authorList>
            <person name="de Groot N.N."/>
        </authorList>
    </citation>
    <scope>NUCLEOTIDE SEQUENCE [LARGE SCALE GENOMIC DNA]</scope>
    <source>
        <strain evidence="6 7">DSM 5885</strain>
    </source>
</reference>
<dbReference type="AlphaFoldDB" id="A0A1G8GAV1"/>
<dbReference type="STRING" id="83767.SAMN05660652_02524"/>
<keyword evidence="2 5" id="KW-0812">Transmembrane</keyword>
<proteinExistence type="predicted"/>
<keyword evidence="3 5" id="KW-1133">Transmembrane helix</keyword>
<dbReference type="GO" id="GO:0012505">
    <property type="term" value="C:endomembrane system"/>
    <property type="evidence" value="ECO:0007669"/>
    <property type="project" value="UniProtKB-SubCell"/>
</dbReference>
<dbReference type="InterPro" id="IPR007318">
    <property type="entry name" value="Phopholipid_MeTrfase"/>
</dbReference>
<keyword evidence="6" id="KW-0808">Transferase</keyword>
<evidence type="ECO:0000313" key="7">
    <source>
        <dbReference type="Proteomes" id="UP000198607"/>
    </source>
</evidence>
<dbReference type="Gene3D" id="1.20.120.1630">
    <property type="match status" value="1"/>
</dbReference>
<gene>
    <name evidence="6" type="ORF">SAMN05660652_02524</name>
</gene>
<comment type="subcellular location">
    <subcellularLocation>
        <location evidence="1">Endomembrane system</location>
        <topology evidence="1">Multi-pass membrane protein</topology>
    </subcellularLocation>
</comment>
<keyword evidence="6" id="KW-0489">Methyltransferase</keyword>
<organism evidence="6 7">
    <name type="scientific">Propionivibrio dicarboxylicus</name>
    <dbReference type="NCBI Taxonomy" id="83767"/>
    <lineage>
        <taxon>Bacteria</taxon>
        <taxon>Pseudomonadati</taxon>
        <taxon>Pseudomonadota</taxon>
        <taxon>Betaproteobacteria</taxon>
        <taxon>Rhodocyclales</taxon>
        <taxon>Rhodocyclaceae</taxon>
        <taxon>Propionivibrio</taxon>
    </lineage>
</organism>
<dbReference type="RefSeq" id="WP_218122733.1">
    <property type="nucleotide sequence ID" value="NZ_FNCY01000010.1"/>
</dbReference>
<feature type="transmembrane region" description="Helical" evidence="5">
    <location>
        <begin position="69"/>
        <end position="86"/>
    </location>
</feature>
<evidence type="ECO:0000313" key="6">
    <source>
        <dbReference type="EMBL" id="SDH91532.1"/>
    </source>
</evidence>